<accession>A0A5E7CFH6</accession>
<evidence type="ECO:0000313" key="2">
    <source>
        <dbReference type="Proteomes" id="UP000381093"/>
    </source>
</evidence>
<name>A0A5E7CFH6_PSEFL</name>
<sequence length="66" mass="7550">MKNPRPLIRFKFTFNQASGHLNADAQHRLGDFHVLALQERLGILREIQSNQRTLVLGPAQLDTAVW</sequence>
<gene>
    <name evidence="1" type="ORF">PS710_02871</name>
</gene>
<evidence type="ECO:0000313" key="1">
    <source>
        <dbReference type="EMBL" id="VVO03659.1"/>
    </source>
</evidence>
<dbReference type="EMBL" id="CABVHW010000008">
    <property type="protein sequence ID" value="VVO03659.1"/>
    <property type="molecule type" value="Genomic_DNA"/>
</dbReference>
<protein>
    <submittedName>
        <fullName evidence="1">Uncharacterized protein</fullName>
    </submittedName>
</protein>
<organism evidence="1 2">
    <name type="scientific">Pseudomonas fluorescens</name>
    <dbReference type="NCBI Taxonomy" id="294"/>
    <lineage>
        <taxon>Bacteria</taxon>
        <taxon>Pseudomonadati</taxon>
        <taxon>Pseudomonadota</taxon>
        <taxon>Gammaproteobacteria</taxon>
        <taxon>Pseudomonadales</taxon>
        <taxon>Pseudomonadaceae</taxon>
        <taxon>Pseudomonas</taxon>
    </lineage>
</organism>
<dbReference type="Proteomes" id="UP000381093">
    <property type="component" value="Unassembled WGS sequence"/>
</dbReference>
<proteinExistence type="predicted"/>
<dbReference type="AlphaFoldDB" id="A0A5E7CFH6"/>
<reference evidence="1 2" key="1">
    <citation type="submission" date="2019-09" db="EMBL/GenBank/DDBJ databases">
        <authorList>
            <person name="Chandra G."/>
            <person name="Truman W A."/>
        </authorList>
    </citation>
    <scope>NUCLEOTIDE SEQUENCE [LARGE SCALE GENOMIC DNA]</scope>
    <source>
        <strain evidence="1">PS710</strain>
    </source>
</reference>